<dbReference type="PANTHER" id="PTHR12970:SF1">
    <property type="entry name" value="PROTEASOME ASSEMBLY CHAPERONE 2"/>
    <property type="match status" value="1"/>
</dbReference>
<dbReference type="PIRSF" id="PIRSF010044">
    <property type="entry name" value="UCP010044"/>
    <property type="match status" value="1"/>
</dbReference>
<evidence type="ECO:0000313" key="5">
    <source>
        <dbReference type="EMBL" id="KAG6372283.1"/>
    </source>
</evidence>
<dbReference type="PANTHER" id="PTHR12970">
    <property type="entry name" value="PROTEASOME ASSEMBLY CHAPERONE 2"/>
    <property type="match status" value="1"/>
</dbReference>
<dbReference type="GO" id="GO:0005829">
    <property type="term" value="C:cytosol"/>
    <property type="evidence" value="ECO:0007669"/>
    <property type="project" value="TreeGrafter"/>
</dbReference>
<dbReference type="InterPro" id="IPR016562">
    <property type="entry name" value="Proteasome_assmbl_chp_2_euk"/>
</dbReference>
<organism evidence="5 6">
    <name type="scientific">Boletus reticuloceps</name>
    <dbReference type="NCBI Taxonomy" id="495285"/>
    <lineage>
        <taxon>Eukaryota</taxon>
        <taxon>Fungi</taxon>
        <taxon>Dikarya</taxon>
        <taxon>Basidiomycota</taxon>
        <taxon>Agaricomycotina</taxon>
        <taxon>Agaricomycetes</taxon>
        <taxon>Agaricomycetidae</taxon>
        <taxon>Boletales</taxon>
        <taxon>Boletineae</taxon>
        <taxon>Boletaceae</taxon>
        <taxon>Boletoideae</taxon>
        <taxon>Boletus</taxon>
    </lineage>
</organism>
<evidence type="ECO:0000256" key="3">
    <source>
        <dbReference type="ARBA" id="ARBA00025745"/>
    </source>
</evidence>
<dbReference type="OrthoDB" id="10260712at2759"/>
<dbReference type="Pfam" id="PF09754">
    <property type="entry name" value="PAC2"/>
    <property type="match status" value="1"/>
</dbReference>
<evidence type="ECO:0000256" key="2">
    <source>
        <dbReference type="ARBA" id="ARBA00023186"/>
    </source>
</evidence>
<name>A0A8I2YJA1_9AGAM</name>
<dbReference type="Gene3D" id="3.40.50.10900">
    <property type="entry name" value="PAC-like subunit"/>
    <property type="match status" value="2"/>
</dbReference>
<dbReference type="SUPFAM" id="SSF159659">
    <property type="entry name" value="Cgl1923-like"/>
    <property type="match status" value="1"/>
</dbReference>
<keyword evidence="2 4" id="KW-0143">Chaperone</keyword>
<evidence type="ECO:0000256" key="4">
    <source>
        <dbReference type="PIRNR" id="PIRNR010044"/>
    </source>
</evidence>
<comment type="subunit">
    <text evidence="4">Component of the 20S proteasome chaperone.</text>
</comment>
<keyword evidence="6" id="KW-1185">Reference proteome</keyword>
<dbReference type="Proteomes" id="UP000683000">
    <property type="component" value="Unassembled WGS sequence"/>
</dbReference>
<dbReference type="InterPro" id="IPR019151">
    <property type="entry name" value="Proteasome_assmbl_chaperone_2"/>
</dbReference>
<dbReference type="GO" id="GO:0043248">
    <property type="term" value="P:proteasome assembly"/>
    <property type="evidence" value="ECO:0007669"/>
    <property type="project" value="TreeGrafter"/>
</dbReference>
<accession>A0A8I2YJA1</accession>
<dbReference type="InterPro" id="IPR038389">
    <property type="entry name" value="PSMG2_sf"/>
</dbReference>
<evidence type="ECO:0000256" key="1">
    <source>
        <dbReference type="ARBA" id="ARBA00019186"/>
    </source>
</evidence>
<sequence length="272" mass="29064">MDRPSQAGDVSMSFFRPLNTTYKLSGRVILVPVVSVGNVAQLAADLLIASLKLDRVGVFDPKYLVPVVGAREDSDGTGGLTTPIELFGEVSNTIAVIQQRSPVLKSSKQQFTDTLLEFIRNSGVSAVIFMGGVDTSDRTDSQMHTPTTFILPPVSPPLDGGPLASLTDLPVPPYSSPLPRDLRSEGSSWPVPFIPGGGITYRLLSSIPDSWQIPTVCLLQYAMEGDNRLDAQLLATVAAKALGSTAVISTWTQPTAWVHGLFGTPHDQTLYG</sequence>
<dbReference type="AlphaFoldDB" id="A0A8I2YJA1"/>
<comment type="function">
    <text evidence="4">Involved in 20S proteasome assembly.</text>
</comment>
<dbReference type="EMBL" id="JAGFBS010000028">
    <property type="protein sequence ID" value="KAG6372283.1"/>
    <property type="molecule type" value="Genomic_DNA"/>
</dbReference>
<gene>
    <name evidence="5" type="ORF">JVT61DRAFT_7723</name>
</gene>
<reference evidence="5" key="1">
    <citation type="submission" date="2021-03" db="EMBL/GenBank/DDBJ databases">
        <title>Evolutionary innovations through gain and loss of genes in the ectomycorrhizal Boletales.</title>
        <authorList>
            <person name="Wu G."/>
            <person name="Miyauchi S."/>
            <person name="Morin E."/>
            <person name="Yang Z.-L."/>
            <person name="Xu J."/>
            <person name="Martin F.M."/>
        </authorList>
    </citation>
    <scope>NUCLEOTIDE SEQUENCE</scope>
    <source>
        <strain evidence="5">BR01</strain>
    </source>
</reference>
<proteinExistence type="inferred from homology"/>
<evidence type="ECO:0000313" key="6">
    <source>
        <dbReference type="Proteomes" id="UP000683000"/>
    </source>
</evidence>
<dbReference type="GO" id="GO:0005634">
    <property type="term" value="C:nucleus"/>
    <property type="evidence" value="ECO:0007669"/>
    <property type="project" value="TreeGrafter"/>
</dbReference>
<comment type="caution">
    <text evidence="5">The sequence shown here is derived from an EMBL/GenBank/DDBJ whole genome shotgun (WGS) entry which is preliminary data.</text>
</comment>
<protein>
    <recommendedName>
        <fullName evidence="1 4">Proteasome assembly chaperone 2</fullName>
    </recommendedName>
</protein>
<comment type="similarity">
    <text evidence="3 4">Belongs to the PSMG2 family.</text>
</comment>